<dbReference type="Proteomes" id="UP000494206">
    <property type="component" value="Unassembled WGS sequence"/>
</dbReference>
<feature type="domain" description="Clp1 P-loop" evidence="8">
    <location>
        <begin position="122"/>
        <end position="308"/>
    </location>
</feature>
<proteinExistence type="predicted"/>
<dbReference type="PANTHER" id="PTHR12755">
    <property type="entry name" value="CLEAVAGE/POLYADENYLATION FACTOR IA SUBUNIT CLP1P"/>
    <property type="match status" value="1"/>
</dbReference>
<dbReference type="SUPFAM" id="SSF52540">
    <property type="entry name" value="P-loop containing nucleoside triphosphate hydrolases"/>
    <property type="match status" value="2"/>
</dbReference>
<dbReference type="GO" id="GO:0031124">
    <property type="term" value="P:mRNA 3'-end processing"/>
    <property type="evidence" value="ECO:0007669"/>
    <property type="project" value="InterPro"/>
</dbReference>
<keyword evidence="2" id="KW-0507">mRNA processing</keyword>
<dbReference type="InterPro" id="IPR032324">
    <property type="entry name" value="Clp1_N"/>
</dbReference>
<dbReference type="FunFam" id="2.60.120.1030:FF:000001">
    <property type="entry name" value="Protein CLP1 homolog 5"/>
    <property type="match status" value="1"/>
</dbReference>
<gene>
    <name evidence="9" type="ORF">CBOVIS_LOCUS5633</name>
</gene>
<keyword evidence="5" id="KW-0539">Nucleus</keyword>
<evidence type="ECO:0000259" key="7">
    <source>
        <dbReference type="Pfam" id="PF16573"/>
    </source>
</evidence>
<dbReference type="InterPro" id="IPR032319">
    <property type="entry name" value="CLP1_P"/>
</dbReference>
<feature type="domain" description="Clp1 C-terminal" evidence="6">
    <location>
        <begin position="314"/>
        <end position="424"/>
    </location>
</feature>
<keyword evidence="3" id="KW-0547">Nucleotide-binding</keyword>
<dbReference type="GO" id="GO:0005634">
    <property type="term" value="C:nucleus"/>
    <property type="evidence" value="ECO:0007669"/>
    <property type="project" value="UniProtKB-SubCell"/>
</dbReference>
<evidence type="ECO:0000256" key="5">
    <source>
        <dbReference type="ARBA" id="ARBA00023242"/>
    </source>
</evidence>
<dbReference type="GO" id="GO:0006388">
    <property type="term" value="P:tRNA splicing, via endonucleolytic cleavage and ligation"/>
    <property type="evidence" value="ECO:0007669"/>
    <property type="project" value="TreeGrafter"/>
</dbReference>
<evidence type="ECO:0000259" key="8">
    <source>
        <dbReference type="Pfam" id="PF16575"/>
    </source>
</evidence>
<dbReference type="FunFam" id="3.40.50.300:FF:000454">
    <property type="entry name" value="Protein CLP1 homolog"/>
    <property type="match status" value="1"/>
</dbReference>
<evidence type="ECO:0000256" key="1">
    <source>
        <dbReference type="ARBA" id="ARBA00004123"/>
    </source>
</evidence>
<dbReference type="GO" id="GO:0005524">
    <property type="term" value="F:ATP binding"/>
    <property type="evidence" value="ECO:0007669"/>
    <property type="project" value="UniProtKB-KW"/>
</dbReference>
<protein>
    <recommendedName>
        <fullName evidence="11">Protein CLP1 homolog</fullName>
    </recommendedName>
</protein>
<evidence type="ECO:0000313" key="9">
    <source>
        <dbReference type="EMBL" id="CAB3403119.1"/>
    </source>
</evidence>
<name>A0A8S1ELZ3_9PELO</name>
<evidence type="ECO:0008006" key="11">
    <source>
        <dbReference type="Google" id="ProtNLM"/>
    </source>
</evidence>
<dbReference type="Gene3D" id="2.60.120.1030">
    <property type="entry name" value="Clp1, DNA binding domain"/>
    <property type="match status" value="1"/>
</dbReference>
<evidence type="ECO:0000256" key="3">
    <source>
        <dbReference type="ARBA" id="ARBA00022741"/>
    </source>
</evidence>
<evidence type="ECO:0000256" key="4">
    <source>
        <dbReference type="ARBA" id="ARBA00022840"/>
    </source>
</evidence>
<dbReference type="EMBL" id="CADEPM010000003">
    <property type="protein sequence ID" value="CAB3403119.1"/>
    <property type="molecule type" value="Genomic_DNA"/>
</dbReference>
<dbReference type="InterPro" id="IPR038239">
    <property type="entry name" value="Clp1_N_sf"/>
</dbReference>
<dbReference type="InterPro" id="IPR027417">
    <property type="entry name" value="P-loop_NTPase"/>
</dbReference>
<sequence length="430" mass="47502">MAEEAQVQEFKLGEDSELRFVVGDEDVILELVSGYAEIFGTDLLENKKYTFPPKSRVAVFTWKSAVIELVGPTANAYVAQHTPMVIYLNTHAAMEQVRQHREEEANQISDSKPKGPRLLLVGPTDVGKSTVSRILCNYAVRQGRTPIFVDIDVGQTSVGPPGTIGALHIQKTADVVDGFEKSSPLVYNFGHLAPNANLSLYETLVKEMATAINNQIDENDEARIGGIIINSCGWVNNEGYQCLITAASAFEVDVVVVLDHERLYSDLSKDLPEFVKLLHQPKSGGVEPRSKEVRAKSRAAAIHRYFYGTRSCNLYPFTFEVSFDDVKLCKIGAEKLPDSCLPFGMEIENHETQVVELEPSAEINHHLFSISPCTNIGNEVITTASMGFVLVNGVDVEKRTLSVLCPQNSLPSKVLVYMEVTHVDDDQISR</sequence>
<accession>A0A8S1ELZ3</accession>
<comment type="subcellular location">
    <subcellularLocation>
        <location evidence="1">Nucleus</location>
    </subcellularLocation>
</comment>
<dbReference type="OrthoDB" id="258143at2759"/>
<comment type="caution">
    <text evidence="9">The sequence shown here is derived from an EMBL/GenBank/DDBJ whole genome shotgun (WGS) entry which is preliminary data.</text>
</comment>
<dbReference type="Pfam" id="PF16575">
    <property type="entry name" value="CLP1_P"/>
    <property type="match status" value="1"/>
</dbReference>
<evidence type="ECO:0000259" key="6">
    <source>
        <dbReference type="Pfam" id="PF06807"/>
    </source>
</evidence>
<dbReference type="InterPro" id="IPR045116">
    <property type="entry name" value="Clp1/Grc3"/>
</dbReference>
<dbReference type="PANTHER" id="PTHR12755:SF6">
    <property type="entry name" value="POLYRIBONUCLEOTIDE 5'-HYDROXYL-KINASE CLP1"/>
    <property type="match status" value="1"/>
</dbReference>
<evidence type="ECO:0000256" key="2">
    <source>
        <dbReference type="ARBA" id="ARBA00022664"/>
    </source>
</evidence>
<keyword evidence="10" id="KW-1185">Reference proteome</keyword>
<reference evidence="9 10" key="1">
    <citation type="submission" date="2020-04" db="EMBL/GenBank/DDBJ databases">
        <authorList>
            <person name="Laetsch R D."/>
            <person name="Stevens L."/>
            <person name="Kumar S."/>
            <person name="Blaxter L. M."/>
        </authorList>
    </citation>
    <scope>NUCLEOTIDE SEQUENCE [LARGE SCALE GENOMIC DNA]</scope>
</reference>
<dbReference type="Pfam" id="PF06807">
    <property type="entry name" value="Clp1"/>
    <property type="match status" value="1"/>
</dbReference>
<dbReference type="InterPro" id="IPR010655">
    <property type="entry name" value="Clp1_C"/>
</dbReference>
<dbReference type="Pfam" id="PF16573">
    <property type="entry name" value="CLP1_N"/>
    <property type="match status" value="1"/>
</dbReference>
<dbReference type="AlphaFoldDB" id="A0A8S1ELZ3"/>
<keyword evidence="4" id="KW-0067">ATP-binding</keyword>
<dbReference type="GO" id="GO:0051731">
    <property type="term" value="F:polynucleotide 5'-hydroxyl-kinase activity"/>
    <property type="evidence" value="ECO:0007669"/>
    <property type="project" value="InterPro"/>
</dbReference>
<dbReference type="Gene3D" id="3.40.50.300">
    <property type="entry name" value="P-loop containing nucleotide triphosphate hydrolases"/>
    <property type="match status" value="1"/>
</dbReference>
<feature type="domain" description="Clp1 N-terminal" evidence="7">
    <location>
        <begin position="12"/>
        <end position="100"/>
    </location>
</feature>
<evidence type="ECO:0000313" key="10">
    <source>
        <dbReference type="Proteomes" id="UP000494206"/>
    </source>
</evidence>
<dbReference type="InterPro" id="IPR038238">
    <property type="entry name" value="Clp1_C_sf"/>
</dbReference>
<organism evidence="9 10">
    <name type="scientific">Caenorhabditis bovis</name>
    <dbReference type="NCBI Taxonomy" id="2654633"/>
    <lineage>
        <taxon>Eukaryota</taxon>
        <taxon>Metazoa</taxon>
        <taxon>Ecdysozoa</taxon>
        <taxon>Nematoda</taxon>
        <taxon>Chromadorea</taxon>
        <taxon>Rhabditida</taxon>
        <taxon>Rhabditina</taxon>
        <taxon>Rhabditomorpha</taxon>
        <taxon>Rhabditoidea</taxon>
        <taxon>Rhabditidae</taxon>
        <taxon>Peloderinae</taxon>
        <taxon>Caenorhabditis</taxon>
    </lineage>
</organism>
<dbReference type="Gene3D" id="2.40.30.330">
    <property type="entry name" value="Pre-mRNA cleavage complex subunit Clp1, C-terminal domain"/>
    <property type="match status" value="1"/>
</dbReference>
<dbReference type="FunFam" id="2.40.30.330:FF:000002">
    <property type="entry name" value="Protein CLP1 homolog"/>
    <property type="match status" value="1"/>
</dbReference>